<feature type="transmembrane region" description="Helical" evidence="2">
    <location>
        <begin position="87"/>
        <end position="105"/>
    </location>
</feature>
<feature type="compositionally biased region" description="Polar residues" evidence="1">
    <location>
        <begin position="459"/>
        <end position="468"/>
    </location>
</feature>
<dbReference type="Pfam" id="PF08643">
    <property type="entry name" value="DUF1776"/>
    <property type="match status" value="1"/>
</dbReference>
<comment type="caution">
    <text evidence="3">The sequence shown here is derived from an EMBL/GenBank/DDBJ whole genome shotgun (WGS) entry which is preliminary data.</text>
</comment>
<dbReference type="STRING" id="1447875.A0A2B7XE65"/>
<keyword evidence="4" id="KW-1185">Reference proteome</keyword>
<sequence length="477" mass="52019">MTSDDEFFFDYLASIPNDVKRYSSQVADSVNEHVDHVAITVRDALSRQSWIPSAIKPLGKKASKQMFSPPPQSTLDRVQAWVSKNRAWTAAIVAFVGTGALLFYGNKKLSVKKRKARRAGNGARKEIVVIAGSPHESMTRSVACDLERRGFIVFITVASSEEENLVKAEGQEDIRPLWLDLTTTPSTPSEIHPSLHVIRSLITHPQSPMSGIAPHVCQLSGLIIIPSPKFPTGPVATIPASNWVDTINTRLLYPILTTQLLLPLLTLKNNSSSIVVLSPSIQSSLFAPFASPEVTISRGLSGFANSLRQELRLLQRAHNGSSSAIDVVELKLGNIDLGRQFRNGQNQNTGTEVLTWQPQQRALYGSTYLSSIDYKVGKSASAAYGSSSRELHFAIFDALVPAPKSWLGGRKRKQQTVYVGKGSRAYSIVGNIIPSGLVGWMLGLRSGYNGPPVDLNWDADSSGTSSETGWEKLGKER</sequence>
<name>A0A2B7XE65_9EURO</name>
<proteinExistence type="predicted"/>
<organism evidence="3 4">
    <name type="scientific">Helicocarpus griseus UAMH5409</name>
    <dbReference type="NCBI Taxonomy" id="1447875"/>
    <lineage>
        <taxon>Eukaryota</taxon>
        <taxon>Fungi</taxon>
        <taxon>Dikarya</taxon>
        <taxon>Ascomycota</taxon>
        <taxon>Pezizomycotina</taxon>
        <taxon>Eurotiomycetes</taxon>
        <taxon>Eurotiomycetidae</taxon>
        <taxon>Onygenales</taxon>
        <taxon>Ajellomycetaceae</taxon>
        <taxon>Helicocarpus</taxon>
    </lineage>
</organism>
<accession>A0A2B7XE65</accession>
<evidence type="ECO:0000256" key="1">
    <source>
        <dbReference type="SAM" id="MobiDB-lite"/>
    </source>
</evidence>
<gene>
    <name evidence="3" type="ORF">AJ79_06339</name>
</gene>
<protein>
    <recommendedName>
        <fullName evidence="5">DUF1776-domain-containing protein</fullName>
    </recommendedName>
</protein>
<feature type="region of interest" description="Disordered" evidence="1">
    <location>
        <begin position="457"/>
        <end position="477"/>
    </location>
</feature>
<keyword evidence="2" id="KW-0812">Transmembrane</keyword>
<evidence type="ECO:0000313" key="4">
    <source>
        <dbReference type="Proteomes" id="UP000223968"/>
    </source>
</evidence>
<evidence type="ECO:0000256" key="2">
    <source>
        <dbReference type="SAM" id="Phobius"/>
    </source>
</evidence>
<dbReference type="InterPro" id="IPR036291">
    <property type="entry name" value="NAD(P)-bd_dom_sf"/>
</dbReference>
<dbReference type="Gene3D" id="3.40.50.720">
    <property type="entry name" value="NAD(P)-binding Rossmann-like Domain"/>
    <property type="match status" value="1"/>
</dbReference>
<keyword evidence="2" id="KW-0472">Membrane</keyword>
<keyword evidence="2" id="KW-1133">Transmembrane helix</keyword>
<dbReference type="PANTHER" id="PTHR43313">
    <property type="entry name" value="SHORT-CHAIN DEHYDROGENASE/REDUCTASE FAMILY 9C"/>
    <property type="match status" value="1"/>
</dbReference>
<dbReference type="AlphaFoldDB" id="A0A2B7XE65"/>
<dbReference type="Proteomes" id="UP000223968">
    <property type="component" value="Unassembled WGS sequence"/>
</dbReference>
<dbReference type="OrthoDB" id="5308060at2759"/>
<dbReference type="EMBL" id="PDNB01000111">
    <property type="protein sequence ID" value="PGH07235.1"/>
    <property type="molecule type" value="Genomic_DNA"/>
</dbReference>
<dbReference type="InterPro" id="IPR013952">
    <property type="entry name" value="DUF1776_fun"/>
</dbReference>
<reference evidence="3 4" key="1">
    <citation type="submission" date="2017-10" db="EMBL/GenBank/DDBJ databases">
        <title>Comparative genomics in systemic dimorphic fungi from Ajellomycetaceae.</title>
        <authorList>
            <person name="Munoz J.F."/>
            <person name="Mcewen J.G."/>
            <person name="Clay O.K."/>
            <person name="Cuomo C.A."/>
        </authorList>
    </citation>
    <scope>NUCLEOTIDE SEQUENCE [LARGE SCALE GENOMIC DNA]</scope>
    <source>
        <strain evidence="3 4">UAMH5409</strain>
    </source>
</reference>
<dbReference type="SUPFAM" id="SSF51735">
    <property type="entry name" value="NAD(P)-binding Rossmann-fold domains"/>
    <property type="match status" value="1"/>
</dbReference>
<evidence type="ECO:0000313" key="3">
    <source>
        <dbReference type="EMBL" id="PGH07235.1"/>
    </source>
</evidence>
<dbReference type="PANTHER" id="PTHR43313:SF1">
    <property type="entry name" value="3BETA-HYDROXYSTEROID DEHYDROGENASE DHS-16"/>
    <property type="match status" value="1"/>
</dbReference>
<evidence type="ECO:0008006" key="5">
    <source>
        <dbReference type="Google" id="ProtNLM"/>
    </source>
</evidence>